<name>A0A4Y2GES7_ARAVE</name>
<dbReference type="AlphaFoldDB" id="A0A4Y2GES7"/>
<dbReference type="PANTHER" id="PTHR47331:SF2">
    <property type="match status" value="1"/>
</dbReference>
<dbReference type="EMBL" id="BGPR01177353">
    <property type="protein sequence ID" value="GBM51225.1"/>
    <property type="molecule type" value="Genomic_DNA"/>
</dbReference>
<protein>
    <recommendedName>
        <fullName evidence="1">DUF5641 domain-containing protein</fullName>
    </recommendedName>
</protein>
<evidence type="ECO:0000313" key="2">
    <source>
        <dbReference type="EMBL" id="GBM51141.1"/>
    </source>
</evidence>
<gene>
    <name evidence="3" type="ORF">AVEN_131024_1</name>
    <name evidence="4" type="ORF">AVEN_160004_1</name>
    <name evidence="2" type="ORF">AVEN_39811_1</name>
</gene>
<dbReference type="EMBL" id="BGPR01177323">
    <property type="protein sequence ID" value="GBM51141.1"/>
    <property type="molecule type" value="Genomic_DNA"/>
</dbReference>
<proteinExistence type="predicted"/>
<feature type="domain" description="DUF5641" evidence="1">
    <location>
        <begin position="124"/>
        <end position="192"/>
    </location>
</feature>
<accession>A0A4Y2GES7</accession>
<organism evidence="4 5">
    <name type="scientific">Araneus ventricosus</name>
    <name type="common">Orbweaver spider</name>
    <name type="synonym">Epeira ventricosa</name>
    <dbReference type="NCBI Taxonomy" id="182803"/>
    <lineage>
        <taxon>Eukaryota</taxon>
        <taxon>Metazoa</taxon>
        <taxon>Ecdysozoa</taxon>
        <taxon>Arthropoda</taxon>
        <taxon>Chelicerata</taxon>
        <taxon>Arachnida</taxon>
        <taxon>Araneae</taxon>
        <taxon>Araneomorphae</taxon>
        <taxon>Entelegynae</taxon>
        <taxon>Araneoidea</taxon>
        <taxon>Araneidae</taxon>
        <taxon>Araneus</taxon>
    </lineage>
</organism>
<keyword evidence="5" id="KW-1185">Reference proteome</keyword>
<dbReference type="Proteomes" id="UP000499080">
    <property type="component" value="Unassembled WGS sequence"/>
</dbReference>
<dbReference type="EMBL" id="BGPR01177343">
    <property type="protein sequence ID" value="GBM51195.1"/>
    <property type="molecule type" value="Genomic_DNA"/>
</dbReference>
<dbReference type="InterPro" id="IPR040676">
    <property type="entry name" value="DUF5641"/>
</dbReference>
<dbReference type="OrthoDB" id="6436107at2759"/>
<evidence type="ECO:0000259" key="1">
    <source>
        <dbReference type="Pfam" id="PF18701"/>
    </source>
</evidence>
<evidence type="ECO:0000313" key="4">
    <source>
        <dbReference type="EMBL" id="GBM51225.1"/>
    </source>
</evidence>
<comment type="caution">
    <text evidence="4">The sequence shown here is derived from an EMBL/GenBank/DDBJ whole genome shotgun (WGS) entry which is preliminary data.</text>
</comment>
<reference evidence="4 5" key="1">
    <citation type="journal article" date="2019" name="Sci. Rep.">
        <title>Orb-weaving spider Araneus ventricosus genome elucidates the spidroin gene catalogue.</title>
        <authorList>
            <person name="Kono N."/>
            <person name="Nakamura H."/>
            <person name="Ohtoshi R."/>
            <person name="Moran D.A.P."/>
            <person name="Shinohara A."/>
            <person name="Yoshida Y."/>
            <person name="Fujiwara M."/>
            <person name="Mori M."/>
            <person name="Tomita M."/>
            <person name="Arakawa K."/>
        </authorList>
    </citation>
    <scope>NUCLEOTIDE SEQUENCE [LARGE SCALE GENOMIC DNA]</scope>
</reference>
<feature type="non-terminal residue" evidence="4">
    <location>
        <position position="1"/>
    </location>
</feature>
<dbReference type="Pfam" id="PF18701">
    <property type="entry name" value="DUF5641"/>
    <property type="match status" value="1"/>
</dbReference>
<sequence>ELQQFIQVASDTLATKKLELRGWEYSDPTDNSSSTNVLGMVWERLIGMMKKVLRKILGRACLNYEEMYTVLCNCEAILNDRPLTVVSADSSLTAITPANFLREIQNNSVPDVKHNFNSNFYKRRLRYIQNVYEAFRKRFRQEYLGTLKTPRKKFVRSCKLKEGDIVLFGSDDKKRLNWPLGKIIQLFPGTDGES</sequence>
<dbReference type="PANTHER" id="PTHR47331">
    <property type="entry name" value="PHD-TYPE DOMAIN-CONTAINING PROTEIN"/>
    <property type="match status" value="1"/>
</dbReference>
<evidence type="ECO:0000313" key="3">
    <source>
        <dbReference type="EMBL" id="GBM51195.1"/>
    </source>
</evidence>
<evidence type="ECO:0000313" key="5">
    <source>
        <dbReference type="Proteomes" id="UP000499080"/>
    </source>
</evidence>